<reference evidence="1 2" key="1">
    <citation type="submission" date="2019-07" db="EMBL/GenBank/DDBJ databases">
        <title>WGS assembly of Gossypium mustelinum.</title>
        <authorList>
            <person name="Chen Z.J."/>
            <person name="Sreedasyam A."/>
            <person name="Ando A."/>
            <person name="Song Q."/>
            <person name="De L."/>
            <person name="Hulse-Kemp A."/>
            <person name="Ding M."/>
            <person name="Ye W."/>
            <person name="Kirkbride R."/>
            <person name="Jenkins J."/>
            <person name="Plott C."/>
            <person name="Lovell J."/>
            <person name="Lin Y.-M."/>
            <person name="Vaughn R."/>
            <person name="Liu B."/>
            <person name="Li W."/>
            <person name="Simpson S."/>
            <person name="Scheffler B."/>
            <person name="Saski C."/>
            <person name="Grover C."/>
            <person name="Hu G."/>
            <person name="Conover J."/>
            <person name="Carlson J."/>
            <person name="Shu S."/>
            <person name="Boston L."/>
            <person name="Williams M."/>
            <person name="Peterson D."/>
            <person name="Mcgee K."/>
            <person name="Jones D."/>
            <person name="Wendel J."/>
            <person name="Stelly D."/>
            <person name="Grimwood J."/>
            <person name="Schmutz J."/>
        </authorList>
    </citation>
    <scope>NUCLEOTIDE SEQUENCE [LARGE SCALE GENOMIC DNA]</scope>
    <source>
        <strain evidence="1">1408120.09</strain>
    </source>
</reference>
<keyword evidence="2" id="KW-1185">Reference proteome</keyword>
<protein>
    <submittedName>
        <fullName evidence="1">Uncharacterized protein</fullName>
    </submittedName>
</protein>
<evidence type="ECO:0000313" key="1">
    <source>
        <dbReference type="EMBL" id="TYI75495.1"/>
    </source>
</evidence>
<dbReference type="Proteomes" id="UP000323597">
    <property type="component" value="Chromosome D06"/>
</dbReference>
<dbReference type="AlphaFoldDB" id="A0A5D2UF96"/>
<name>A0A5D2UF96_GOSMU</name>
<sequence length="33" mass="3877">MSAISHIFLACQTTCMIRKDEQNQSWTGKMLRF</sequence>
<evidence type="ECO:0000313" key="2">
    <source>
        <dbReference type="Proteomes" id="UP000323597"/>
    </source>
</evidence>
<proteinExistence type="predicted"/>
<organism evidence="1 2">
    <name type="scientific">Gossypium mustelinum</name>
    <name type="common">Cotton</name>
    <name type="synonym">Gossypium caicoense</name>
    <dbReference type="NCBI Taxonomy" id="34275"/>
    <lineage>
        <taxon>Eukaryota</taxon>
        <taxon>Viridiplantae</taxon>
        <taxon>Streptophyta</taxon>
        <taxon>Embryophyta</taxon>
        <taxon>Tracheophyta</taxon>
        <taxon>Spermatophyta</taxon>
        <taxon>Magnoliopsida</taxon>
        <taxon>eudicotyledons</taxon>
        <taxon>Gunneridae</taxon>
        <taxon>Pentapetalae</taxon>
        <taxon>rosids</taxon>
        <taxon>malvids</taxon>
        <taxon>Malvales</taxon>
        <taxon>Malvaceae</taxon>
        <taxon>Malvoideae</taxon>
        <taxon>Gossypium</taxon>
    </lineage>
</organism>
<gene>
    <name evidence="1" type="ORF">E1A91_D06G008800v1</name>
</gene>
<accession>A0A5D2UF96</accession>
<dbReference type="EMBL" id="CM017654">
    <property type="protein sequence ID" value="TYI75495.1"/>
    <property type="molecule type" value="Genomic_DNA"/>
</dbReference>